<dbReference type="Proteomes" id="UP000533476">
    <property type="component" value="Unassembled WGS sequence"/>
</dbReference>
<protein>
    <submittedName>
        <fullName evidence="1">Metal-sensing transcriptional repressor</fullName>
    </submittedName>
</protein>
<dbReference type="AlphaFoldDB" id="A0A7Y0Q3Y7"/>
<evidence type="ECO:0000313" key="2">
    <source>
        <dbReference type="Proteomes" id="UP000533476"/>
    </source>
</evidence>
<dbReference type="GO" id="GO:0046872">
    <property type="term" value="F:metal ion binding"/>
    <property type="evidence" value="ECO:0007669"/>
    <property type="project" value="InterPro"/>
</dbReference>
<dbReference type="EMBL" id="JABBVZ010000146">
    <property type="protein sequence ID" value="NMP24768.1"/>
    <property type="molecule type" value="Genomic_DNA"/>
</dbReference>
<dbReference type="Pfam" id="PF02583">
    <property type="entry name" value="Trns_repr_metal"/>
    <property type="match status" value="1"/>
</dbReference>
<dbReference type="RefSeq" id="WP_169102975.1">
    <property type="nucleotide sequence ID" value="NZ_JABBVZ010000146.1"/>
</dbReference>
<proteinExistence type="predicted"/>
<keyword evidence="2" id="KW-1185">Reference proteome</keyword>
<dbReference type="InterPro" id="IPR003735">
    <property type="entry name" value="Metal_Tscrpt_repr"/>
</dbReference>
<name>A0A7Y0Q3Y7_9FIRM</name>
<dbReference type="InterPro" id="IPR038390">
    <property type="entry name" value="Metal_Tscrpt_repr_sf"/>
</dbReference>
<accession>A0A7Y0Q3Y7</accession>
<dbReference type="GO" id="GO:0045892">
    <property type="term" value="P:negative regulation of DNA-templated transcription"/>
    <property type="evidence" value="ECO:0007669"/>
    <property type="project" value="UniProtKB-ARBA"/>
</dbReference>
<reference evidence="1 2" key="1">
    <citation type="submission" date="2020-04" db="EMBL/GenBank/DDBJ databases">
        <authorList>
            <person name="Zhang R."/>
            <person name="Schippers A."/>
        </authorList>
    </citation>
    <scope>NUCLEOTIDE SEQUENCE [LARGE SCALE GENOMIC DNA]</scope>
    <source>
        <strain evidence="1 2">DSM 109850</strain>
    </source>
</reference>
<dbReference type="GO" id="GO:0003677">
    <property type="term" value="F:DNA binding"/>
    <property type="evidence" value="ECO:0007669"/>
    <property type="project" value="InterPro"/>
</dbReference>
<gene>
    <name evidence="1" type="ORF">HIJ39_20885</name>
</gene>
<organism evidence="1 2">
    <name type="scientific">Sulfobacillus harzensis</name>
    <dbReference type="NCBI Taxonomy" id="2729629"/>
    <lineage>
        <taxon>Bacteria</taxon>
        <taxon>Bacillati</taxon>
        <taxon>Bacillota</taxon>
        <taxon>Clostridia</taxon>
        <taxon>Eubacteriales</taxon>
        <taxon>Clostridiales Family XVII. Incertae Sedis</taxon>
        <taxon>Sulfobacillus</taxon>
    </lineage>
</organism>
<sequence>MARAHNRQPMVNRMARIEGHVRAVRAMLVSDRDCPEVLIQLRVFHNWTNHGCG</sequence>
<evidence type="ECO:0000313" key="1">
    <source>
        <dbReference type="EMBL" id="NMP24768.1"/>
    </source>
</evidence>
<dbReference type="Gene3D" id="1.20.58.1000">
    <property type="entry name" value="Metal-sensitive repressor, helix protomer"/>
    <property type="match status" value="1"/>
</dbReference>
<comment type="caution">
    <text evidence="1">The sequence shown here is derived from an EMBL/GenBank/DDBJ whole genome shotgun (WGS) entry which is preliminary data.</text>
</comment>